<dbReference type="GO" id="GO:0016887">
    <property type="term" value="F:ATP hydrolysis activity"/>
    <property type="evidence" value="ECO:0007669"/>
    <property type="project" value="InterPro"/>
</dbReference>
<dbReference type="Gene3D" id="3.40.50.300">
    <property type="entry name" value="P-loop containing nucleotide triphosphate hydrolases"/>
    <property type="match status" value="2"/>
</dbReference>
<feature type="domain" description="ABC transmembrane type-1" evidence="11">
    <location>
        <begin position="808"/>
        <end position="1089"/>
    </location>
</feature>
<dbReference type="PANTHER" id="PTHR24223">
    <property type="entry name" value="ATP-BINDING CASSETTE SUB-FAMILY C"/>
    <property type="match status" value="1"/>
</dbReference>
<dbReference type="InterPro" id="IPR011527">
    <property type="entry name" value="ABC1_TM_dom"/>
</dbReference>
<organism evidence="12 13">
    <name type="scientific">Mycena pura</name>
    <dbReference type="NCBI Taxonomy" id="153505"/>
    <lineage>
        <taxon>Eukaryota</taxon>
        <taxon>Fungi</taxon>
        <taxon>Dikarya</taxon>
        <taxon>Basidiomycota</taxon>
        <taxon>Agaricomycotina</taxon>
        <taxon>Agaricomycetes</taxon>
        <taxon>Agaricomycetidae</taxon>
        <taxon>Agaricales</taxon>
        <taxon>Marasmiineae</taxon>
        <taxon>Mycenaceae</taxon>
        <taxon>Mycena</taxon>
    </lineage>
</organism>
<dbReference type="CDD" id="cd18596">
    <property type="entry name" value="ABC_6TM_VMR1_D1_like"/>
    <property type="match status" value="1"/>
</dbReference>
<accession>A0AAD6VNT0</accession>
<evidence type="ECO:0000313" key="13">
    <source>
        <dbReference type="Proteomes" id="UP001219525"/>
    </source>
</evidence>
<dbReference type="InterPro" id="IPR003439">
    <property type="entry name" value="ABC_transporter-like_ATP-bd"/>
</dbReference>
<evidence type="ECO:0000256" key="6">
    <source>
        <dbReference type="ARBA" id="ARBA00022840"/>
    </source>
</evidence>
<dbReference type="InterPro" id="IPR003593">
    <property type="entry name" value="AAA+_ATPase"/>
</dbReference>
<dbReference type="InterPro" id="IPR050173">
    <property type="entry name" value="ABC_transporter_C-like"/>
</dbReference>
<evidence type="ECO:0000256" key="8">
    <source>
        <dbReference type="ARBA" id="ARBA00023136"/>
    </source>
</evidence>
<keyword evidence="12" id="KW-0378">Hydrolase</keyword>
<dbReference type="SUPFAM" id="SSF52540">
    <property type="entry name" value="P-loop containing nucleoside triphosphate hydrolases"/>
    <property type="match status" value="2"/>
</dbReference>
<dbReference type="EMBL" id="JARJCW010000024">
    <property type="protein sequence ID" value="KAJ7212213.1"/>
    <property type="molecule type" value="Genomic_DNA"/>
</dbReference>
<evidence type="ECO:0000256" key="3">
    <source>
        <dbReference type="ARBA" id="ARBA00022692"/>
    </source>
</evidence>
<feature type="transmembrane region" description="Helical" evidence="9">
    <location>
        <begin position="72"/>
        <end position="90"/>
    </location>
</feature>
<dbReference type="CDD" id="cd18604">
    <property type="entry name" value="ABC_6TM_VMR1_D2_like"/>
    <property type="match status" value="1"/>
</dbReference>
<sequence length="1386" mass="153648">MVTTRGSWRNLVLCITYAYAVLLVCCHLASNRRTASVHLDIVLLVSLTSYVLRDLLPFTTFTLTPKDAQQGWLLWVKILVLIVAAVVVPLTRPRLYIPVDPENPMVQPNAEQTCSLFTSLTYSYLDSLVFLAFKQGTLEFDQLPALADYDSAGHLIRKSLPILDPRSSTASKHLLYGVLKVYRQEYISLFVLAIANNLVFRFLGPVIMNRLLASLEHKQLFIRPWVWVALLFFIPLARSVVQARYTWIATRQKTQAEGIMMQLLFVHSLRIRMNSESKDSKARDRIGRLNNLSTSDVANLTDVLELWIDVLLFPLQLIFAVWFLYLILGWSSFVGLTVVLVTLPLPSYLTKLLRRFQMSSRQKTDARVQKVTETMTTLRMIKWFAWENKIKEDIAVKREEELTTIKNVRLLVVLNESINFIIPLLITVSTFSIYTLVMGQKLTASVVFTSLAVFDGILRQSIRSTLQKITVVIQGKVSLDRVDDFMRTASGTTELLDSYSVEDLQNNAPENCSKIGFQEAEFSWSSEADSSAFRLCIGSEVVFQRGVINLIVGPTGVGKTAMLLALLGEMHFTPAGSEPWVNLPRNEGVAYTSQQPWVENATIKQNIAFNSSIPFDEARYTKVLNACALCPDLELLDAGDETEVGERGLTLSGGQKARVSLARAVYSTASILLLDDIFAALDVHTAKWIIDHCLSSDLMQGRTVILVTHHIALARPVSQWVVSLGSDGSIMQGSVDEVLKSTLATTDVREEQKSLGQAKIEETYAKDLGPSRKLIAPEKSQQGMVKWSTYRLFLANVSSRPVLYLCTICALLVLNEAVTAFQYWFLGFWSSQYTDRPAASVAAPFYLGIYTVSVVLAVVFYIVAYTLCALGTMRTAKKIHEMLINAVVGTTLRWLDTTPMSRVITRITQDINKIDNNFARGAILCTELTISILAKFTAVMILSPAFILPGATITLVSVLTGRIYMNAQLPIQRQMSAARSPILAHFSAAISGLISIRAYGAEEAFLRESARRIDLFIRPAISFWNLNRQVQRLLRNVLGGLFSSALGWYLIYGGGSRYGPANVGFSLSMATSLTSMILLWVRVSNTLQLDGTPWLLAAALERVEECIDTEQEQKPTKAGIPPAYWPASGALVADNVSARYSADGPDILHNISFKIKSGERIAIVGRTGSGKSSLTLVLLRCIPTEGKVYYDDIPTDSINLDSLRSNITIIPQVPELLGGTIRRNLDPSGTHDDSVLNDALYAAGLSSLPKAGDGSGITLERVVSAEGGSMSLGERQIVALARAIVRRSKLLILDEGLLSTVQLYYHTDAIIQSTLRTELRGVTLITVAHRLQTVMDYDRVMVLDAGRIVEFDTPMNLLKGEGGYFRAMVESSHDRDTLLAMANKQV</sequence>
<dbReference type="GO" id="GO:0140359">
    <property type="term" value="F:ABC-type transporter activity"/>
    <property type="evidence" value="ECO:0007669"/>
    <property type="project" value="InterPro"/>
</dbReference>
<dbReference type="SUPFAM" id="SSF90123">
    <property type="entry name" value="ABC transporter transmembrane region"/>
    <property type="match status" value="2"/>
</dbReference>
<dbReference type="Proteomes" id="UP001219525">
    <property type="component" value="Unassembled WGS sequence"/>
</dbReference>
<dbReference type="Pfam" id="PF00005">
    <property type="entry name" value="ABC_tran"/>
    <property type="match status" value="2"/>
</dbReference>
<feature type="transmembrane region" description="Helical" evidence="9">
    <location>
        <begin position="947"/>
        <end position="965"/>
    </location>
</feature>
<dbReference type="SMART" id="SM00382">
    <property type="entry name" value="AAA"/>
    <property type="match status" value="2"/>
</dbReference>
<evidence type="ECO:0000259" key="10">
    <source>
        <dbReference type="PROSITE" id="PS50893"/>
    </source>
</evidence>
<evidence type="ECO:0000256" key="5">
    <source>
        <dbReference type="ARBA" id="ARBA00022741"/>
    </source>
</evidence>
<feature type="transmembrane region" description="Helical" evidence="9">
    <location>
        <begin position="921"/>
        <end position="941"/>
    </location>
</feature>
<dbReference type="GO" id="GO:0016020">
    <property type="term" value="C:membrane"/>
    <property type="evidence" value="ECO:0007669"/>
    <property type="project" value="UniProtKB-SubCell"/>
</dbReference>
<keyword evidence="3 9" id="KW-0812">Transmembrane</keyword>
<reference evidence="12" key="1">
    <citation type="submission" date="2023-03" db="EMBL/GenBank/DDBJ databases">
        <title>Massive genome expansion in bonnet fungi (Mycena s.s.) driven by repeated elements and novel gene families across ecological guilds.</title>
        <authorList>
            <consortium name="Lawrence Berkeley National Laboratory"/>
            <person name="Harder C.B."/>
            <person name="Miyauchi S."/>
            <person name="Viragh M."/>
            <person name="Kuo A."/>
            <person name="Thoen E."/>
            <person name="Andreopoulos B."/>
            <person name="Lu D."/>
            <person name="Skrede I."/>
            <person name="Drula E."/>
            <person name="Henrissat B."/>
            <person name="Morin E."/>
            <person name="Kohler A."/>
            <person name="Barry K."/>
            <person name="LaButti K."/>
            <person name="Morin E."/>
            <person name="Salamov A."/>
            <person name="Lipzen A."/>
            <person name="Mereny Z."/>
            <person name="Hegedus B."/>
            <person name="Baldrian P."/>
            <person name="Stursova M."/>
            <person name="Weitz H."/>
            <person name="Taylor A."/>
            <person name="Grigoriev I.V."/>
            <person name="Nagy L.G."/>
            <person name="Martin F."/>
            <person name="Kauserud H."/>
        </authorList>
    </citation>
    <scope>NUCLEOTIDE SEQUENCE</scope>
    <source>
        <strain evidence="12">9144</strain>
    </source>
</reference>
<feature type="domain" description="ABC transporter" evidence="10">
    <location>
        <begin position="1131"/>
        <end position="1370"/>
    </location>
</feature>
<evidence type="ECO:0000313" key="12">
    <source>
        <dbReference type="EMBL" id="KAJ7212213.1"/>
    </source>
</evidence>
<comment type="subcellular location">
    <subcellularLocation>
        <location evidence="1">Membrane</location>
        <topology evidence="1">Multi-pass membrane protein</topology>
    </subcellularLocation>
</comment>
<dbReference type="PANTHER" id="PTHR24223:SF356">
    <property type="entry name" value="ATP-BINDING CASSETTE TRANSPORTER ABC4"/>
    <property type="match status" value="1"/>
</dbReference>
<keyword evidence="4" id="KW-0677">Repeat</keyword>
<feature type="transmembrane region" description="Helical" evidence="9">
    <location>
        <begin position="6"/>
        <end position="28"/>
    </location>
</feature>
<dbReference type="Gene3D" id="1.20.1560.10">
    <property type="entry name" value="ABC transporter type 1, transmembrane domain"/>
    <property type="match status" value="2"/>
</dbReference>
<dbReference type="Pfam" id="PF00664">
    <property type="entry name" value="ABC_membrane"/>
    <property type="match status" value="2"/>
</dbReference>
<dbReference type="CDD" id="cd03244">
    <property type="entry name" value="ABCC_MRP_domain2"/>
    <property type="match status" value="1"/>
</dbReference>
<evidence type="ECO:0000259" key="11">
    <source>
        <dbReference type="PROSITE" id="PS50929"/>
    </source>
</evidence>
<dbReference type="InterPro" id="IPR036640">
    <property type="entry name" value="ABC1_TM_sf"/>
</dbReference>
<protein>
    <submittedName>
        <fullName evidence="12">P-loop containing nucleoside triphosphate hydrolase protein</fullName>
    </submittedName>
</protein>
<feature type="transmembrane region" description="Helical" evidence="9">
    <location>
        <begin position="418"/>
        <end position="436"/>
    </location>
</feature>
<feature type="transmembrane region" description="Helical" evidence="9">
    <location>
        <begin position="802"/>
        <end position="825"/>
    </location>
</feature>
<comment type="caution">
    <text evidence="12">The sequence shown here is derived from an EMBL/GenBank/DDBJ whole genome shotgun (WGS) entry which is preliminary data.</text>
</comment>
<evidence type="ECO:0000256" key="7">
    <source>
        <dbReference type="ARBA" id="ARBA00022989"/>
    </source>
</evidence>
<feature type="transmembrane region" description="Helical" evidence="9">
    <location>
        <begin position="224"/>
        <end position="241"/>
    </location>
</feature>
<keyword evidence="8 9" id="KW-0472">Membrane</keyword>
<keyword evidence="5" id="KW-0547">Nucleotide-binding</keyword>
<evidence type="ECO:0000256" key="4">
    <source>
        <dbReference type="ARBA" id="ARBA00022737"/>
    </source>
</evidence>
<feature type="transmembrane region" description="Helical" evidence="9">
    <location>
        <begin position="186"/>
        <end position="204"/>
    </location>
</feature>
<dbReference type="CDD" id="cd03250">
    <property type="entry name" value="ABCC_MRP_domain1"/>
    <property type="match status" value="1"/>
</dbReference>
<dbReference type="FunFam" id="1.20.1560.10:FF:000013">
    <property type="entry name" value="ABC transporter C family member 2"/>
    <property type="match status" value="1"/>
</dbReference>
<keyword evidence="7 9" id="KW-1133">Transmembrane helix</keyword>
<name>A0AAD6VNT0_9AGAR</name>
<keyword evidence="2" id="KW-0813">Transport</keyword>
<dbReference type="PROSITE" id="PS00211">
    <property type="entry name" value="ABC_TRANSPORTER_1"/>
    <property type="match status" value="1"/>
</dbReference>
<proteinExistence type="predicted"/>
<dbReference type="PROSITE" id="PS50893">
    <property type="entry name" value="ABC_TRANSPORTER_2"/>
    <property type="match status" value="2"/>
</dbReference>
<gene>
    <name evidence="12" type="ORF">GGX14DRAFT_519792</name>
</gene>
<feature type="domain" description="ABC transmembrane type-1" evidence="11">
    <location>
        <begin position="199"/>
        <end position="454"/>
    </location>
</feature>
<evidence type="ECO:0000256" key="2">
    <source>
        <dbReference type="ARBA" id="ARBA00022448"/>
    </source>
</evidence>
<feature type="transmembrane region" description="Helical" evidence="9">
    <location>
        <begin position="1033"/>
        <end position="1051"/>
    </location>
</feature>
<feature type="transmembrane region" description="Helical" evidence="9">
    <location>
        <begin position="845"/>
        <end position="870"/>
    </location>
</feature>
<keyword evidence="13" id="KW-1185">Reference proteome</keyword>
<dbReference type="InterPro" id="IPR027417">
    <property type="entry name" value="P-loop_NTPase"/>
</dbReference>
<evidence type="ECO:0000256" key="9">
    <source>
        <dbReference type="SAM" id="Phobius"/>
    </source>
</evidence>
<keyword evidence="6" id="KW-0067">ATP-binding</keyword>
<dbReference type="GO" id="GO:0005524">
    <property type="term" value="F:ATP binding"/>
    <property type="evidence" value="ECO:0007669"/>
    <property type="project" value="UniProtKB-KW"/>
</dbReference>
<evidence type="ECO:0000256" key="1">
    <source>
        <dbReference type="ARBA" id="ARBA00004141"/>
    </source>
</evidence>
<feature type="domain" description="ABC transporter" evidence="10">
    <location>
        <begin position="515"/>
        <end position="751"/>
    </location>
</feature>
<dbReference type="FunFam" id="3.40.50.300:FF:000163">
    <property type="entry name" value="Multidrug resistance-associated protein member 4"/>
    <property type="match status" value="1"/>
</dbReference>
<dbReference type="PROSITE" id="PS50929">
    <property type="entry name" value="ABC_TM1F"/>
    <property type="match status" value="2"/>
</dbReference>
<dbReference type="InterPro" id="IPR017871">
    <property type="entry name" value="ABC_transporter-like_CS"/>
</dbReference>